<comment type="caution">
    <text evidence="2">The sequence shown here is derived from an EMBL/GenBank/DDBJ whole genome shotgun (WGS) entry which is preliminary data.</text>
</comment>
<dbReference type="EMBL" id="JABBVZ010000009">
    <property type="protein sequence ID" value="NMP21555.1"/>
    <property type="molecule type" value="Genomic_DNA"/>
</dbReference>
<accession>A0A7Y0L378</accession>
<dbReference type="SUPFAM" id="SSF52833">
    <property type="entry name" value="Thioredoxin-like"/>
    <property type="match status" value="1"/>
</dbReference>
<dbReference type="InterPro" id="IPR013766">
    <property type="entry name" value="Thioredoxin_domain"/>
</dbReference>
<reference evidence="2 3" key="1">
    <citation type="submission" date="2020-04" db="EMBL/GenBank/DDBJ databases">
        <authorList>
            <person name="Zhang R."/>
            <person name="Schippers A."/>
        </authorList>
    </citation>
    <scope>NUCLEOTIDE SEQUENCE [LARGE SCALE GENOMIC DNA]</scope>
    <source>
        <strain evidence="2 3">DSM 109850</strain>
    </source>
</reference>
<evidence type="ECO:0000259" key="1">
    <source>
        <dbReference type="PROSITE" id="PS51352"/>
    </source>
</evidence>
<evidence type="ECO:0000313" key="2">
    <source>
        <dbReference type="EMBL" id="NMP21555.1"/>
    </source>
</evidence>
<protein>
    <recommendedName>
        <fullName evidence="1">Thioredoxin domain-containing protein</fullName>
    </recommendedName>
</protein>
<dbReference type="Proteomes" id="UP000533476">
    <property type="component" value="Unassembled WGS sequence"/>
</dbReference>
<sequence length="201" mass="20547">MTIRWWWIAGFGALGAMAGVGYHLTHSATPQATAPIHPVAVVSTAPPPANGSVPVGTSASPIPSSGPTTTAPAFHVASLNAGTVTVPNGRPTVAYFMSSGCGSCFSGEQQLAHLAATTPKSVQWLSLDVDPGYDSPQSVLAMAHAVGAHWPQAFSTNAIVNAYHVTQLDTVAVIAKNGHLLYDGALPSNAQLGRLTTQANA</sequence>
<proteinExistence type="predicted"/>
<dbReference type="PROSITE" id="PS51352">
    <property type="entry name" value="THIOREDOXIN_2"/>
    <property type="match status" value="1"/>
</dbReference>
<organism evidence="2 3">
    <name type="scientific">Sulfobacillus harzensis</name>
    <dbReference type="NCBI Taxonomy" id="2729629"/>
    <lineage>
        <taxon>Bacteria</taxon>
        <taxon>Bacillati</taxon>
        <taxon>Bacillota</taxon>
        <taxon>Clostridia</taxon>
        <taxon>Eubacteriales</taxon>
        <taxon>Clostridiales Family XVII. Incertae Sedis</taxon>
        <taxon>Sulfobacillus</taxon>
    </lineage>
</organism>
<name>A0A7Y0L378_9FIRM</name>
<dbReference type="Gene3D" id="3.40.30.10">
    <property type="entry name" value="Glutaredoxin"/>
    <property type="match status" value="1"/>
</dbReference>
<keyword evidence="3" id="KW-1185">Reference proteome</keyword>
<gene>
    <name evidence="2" type="ORF">HIJ39_04175</name>
</gene>
<dbReference type="InterPro" id="IPR036249">
    <property type="entry name" value="Thioredoxin-like_sf"/>
</dbReference>
<dbReference type="RefSeq" id="WP_169097020.1">
    <property type="nucleotide sequence ID" value="NZ_JABBVZ010000009.1"/>
</dbReference>
<feature type="domain" description="Thioredoxin" evidence="1">
    <location>
        <begin position="65"/>
        <end position="201"/>
    </location>
</feature>
<dbReference type="AlphaFoldDB" id="A0A7Y0L378"/>
<evidence type="ECO:0000313" key="3">
    <source>
        <dbReference type="Proteomes" id="UP000533476"/>
    </source>
</evidence>